<dbReference type="InterPro" id="IPR000835">
    <property type="entry name" value="HTH_MarR-typ"/>
</dbReference>
<organism evidence="2 3">
    <name type="scientific">Splendidivirga corallicola</name>
    <dbReference type="NCBI Taxonomy" id="3051826"/>
    <lineage>
        <taxon>Bacteria</taxon>
        <taxon>Pseudomonadati</taxon>
        <taxon>Bacteroidota</taxon>
        <taxon>Cytophagia</taxon>
        <taxon>Cytophagales</taxon>
        <taxon>Splendidivirgaceae</taxon>
        <taxon>Splendidivirga</taxon>
    </lineage>
</organism>
<dbReference type="InterPro" id="IPR036388">
    <property type="entry name" value="WH-like_DNA-bd_sf"/>
</dbReference>
<dbReference type="Pfam" id="PF01047">
    <property type="entry name" value="MarR"/>
    <property type="match status" value="1"/>
</dbReference>
<comment type="caution">
    <text evidence="2">The sequence shown here is derived from an EMBL/GenBank/DDBJ whole genome shotgun (WGS) entry which is preliminary data.</text>
</comment>
<dbReference type="InterPro" id="IPR039422">
    <property type="entry name" value="MarR/SlyA-like"/>
</dbReference>
<dbReference type="PANTHER" id="PTHR33164">
    <property type="entry name" value="TRANSCRIPTIONAL REGULATOR, MARR FAMILY"/>
    <property type="match status" value="1"/>
</dbReference>
<dbReference type="PROSITE" id="PS50995">
    <property type="entry name" value="HTH_MARR_2"/>
    <property type="match status" value="1"/>
</dbReference>
<dbReference type="PANTHER" id="PTHR33164:SF89">
    <property type="entry name" value="MARR FAMILY REGULATORY PROTEIN"/>
    <property type="match status" value="1"/>
</dbReference>
<dbReference type="RefSeq" id="WP_346754196.1">
    <property type="nucleotide sequence ID" value="NZ_JAUJEA010000010.1"/>
</dbReference>
<dbReference type="Proteomes" id="UP001172082">
    <property type="component" value="Unassembled WGS sequence"/>
</dbReference>
<keyword evidence="3" id="KW-1185">Reference proteome</keyword>
<reference evidence="2" key="1">
    <citation type="submission" date="2023-06" db="EMBL/GenBank/DDBJ databases">
        <title>Genomic of Parafulvivirga corallium.</title>
        <authorList>
            <person name="Wang G."/>
        </authorList>
    </citation>
    <scope>NUCLEOTIDE SEQUENCE</scope>
    <source>
        <strain evidence="2">BMA10</strain>
    </source>
</reference>
<dbReference type="Gene3D" id="1.10.10.10">
    <property type="entry name" value="Winged helix-like DNA-binding domain superfamily/Winged helix DNA-binding domain"/>
    <property type="match status" value="1"/>
</dbReference>
<dbReference type="SMART" id="SM00347">
    <property type="entry name" value="HTH_MARR"/>
    <property type="match status" value="1"/>
</dbReference>
<feature type="domain" description="HTH marR-type" evidence="1">
    <location>
        <begin position="1"/>
        <end position="139"/>
    </location>
</feature>
<evidence type="ECO:0000313" key="3">
    <source>
        <dbReference type="Proteomes" id="UP001172082"/>
    </source>
</evidence>
<sequence length="161" mass="18086">MIKEEVSQLMDLYPRIYFACHTRHVVDPDTKVKLTANQASILDHLDVEDPEGLYDLAMHMGVTPSTMSITINRLVDLGYVQREKDLKDSRKVNLTLTKAGAEIKKKKSVLDADRVEAMLTRLTVQERKIALDGLGLLAVAAEMEMKSKSLSKAWTKRGSSR</sequence>
<proteinExistence type="predicted"/>
<dbReference type="SUPFAM" id="SSF46785">
    <property type="entry name" value="Winged helix' DNA-binding domain"/>
    <property type="match status" value="1"/>
</dbReference>
<accession>A0ABT8KTS8</accession>
<dbReference type="EMBL" id="JAUJEA010000010">
    <property type="protein sequence ID" value="MDN5204172.1"/>
    <property type="molecule type" value="Genomic_DNA"/>
</dbReference>
<evidence type="ECO:0000259" key="1">
    <source>
        <dbReference type="PROSITE" id="PS50995"/>
    </source>
</evidence>
<dbReference type="InterPro" id="IPR036390">
    <property type="entry name" value="WH_DNA-bd_sf"/>
</dbReference>
<protein>
    <submittedName>
        <fullName evidence="2">MarR family transcriptional regulator</fullName>
    </submittedName>
</protein>
<gene>
    <name evidence="2" type="ORF">QQ008_22455</name>
</gene>
<name>A0ABT8KTS8_9BACT</name>
<evidence type="ECO:0000313" key="2">
    <source>
        <dbReference type="EMBL" id="MDN5204172.1"/>
    </source>
</evidence>